<name>A0A2P4YAQ4_9STRA</name>
<keyword evidence="4" id="KW-1185">Reference proteome</keyword>
<gene>
    <name evidence="3" type="ORF">PHPALM_8087</name>
</gene>
<dbReference type="AlphaFoldDB" id="A0A2P4YAQ4"/>
<dbReference type="EMBL" id="NCKW01004298">
    <property type="protein sequence ID" value="POM74881.1"/>
    <property type="molecule type" value="Genomic_DNA"/>
</dbReference>
<keyword evidence="1" id="KW-0238">DNA-binding</keyword>
<evidence type="ECO:0000259" key="2">
    <source>
        <dbReference type="PROSITE" id="PS51253"/>
    </source>
</evidence>
<sequence length="162" mass="18625">MRRESVPVSPFMLECRAKEVAEDARVPTDSFAASSSWRKRFLDKYCLALRRKTRIGQNTPADSDQIAREFRLEVLKIIKEEGIAEIYNADETAMNYEYLPTLRKLPATSKPTGCPTWIHTTGFRKTPFAVFKQPSSKVKETEEFNRKTQNGFGRTVAKWVNT</sequence>
<dbReference type="PROSITE" id="PS51253">
    <property type="entry name" value="HTH_CENPB"/>
    <property type="match status" value="1"/>
</dbReference>
<evidence type="ECO:0000313" key="4">
    <source>
        <dbReference type="Proteomes" id="UP000237271"/>
    </source>
</evidence>
<evidence type="ECO:0000256" key="1">
    <source>
        <dbReference type="ARBA" id="ARBA00023125"/>
    </source>
</evidence>
<protein>
    <recommendedName>
        <fullName evidence="2">HTH CENPB-type domain-containing protein</fullName>
    </recommendedName>
</protein>
<accession>A0A2P4YAQ4</accession>
<proteinExistence type="predicted"/>
<reference evidence="3 4" key="1">
    <citation type="journal article" date="2017" name="Genome Biol. Evol.">
        <title>Phytophthora megakarya and P. palmivora, closely related causal agents of cacao black pod rot, underwent increases in genome sizes and gene numbers by different mechanisms.</title>
        <authorList>
            <person name="Ali S.S."/>
            <person name="Shao J."/>
            <person name="Lary D.J."/>
            <person name="Kronmiller B."/>
            <person name="Shen D."/>
            <person name="Strem M.D."/>
            <person name="Amoako-Attah I."/>
            <person name="Akrofi A.Y."/>
            <person name="Begoude B.A."/>
            <person name="Ten Hoopen G.M."/>
            <person name="Coulibaly K."/>
            <person name="Kebe B.I."/>
            <person name="Melnick R.L."/>
            <person name="Guiltinan M.J."/>
            <person name="Tyler B.M."/>
            <person name="Meinhardt L.W."/>
            <person name="Bailey B.A."/>
        </authorList>
    </citation>
    <scope>NUCLEOTIDE SEQUENCE [LARGE SCALE GENOMIC DNA]</scope>
    <source>
        <strain evidence="4">sbr112.9</strain>
    </source>
</reference>
<dbReference type="Proteomes" id="UP000237271">
    <property type="component" value="Unassembled WGS sequence"/>
</dbReference>
<feature type="domain" description="HTH CENPB-type" evidence="2">
    <location>
        <begin position="1"/>
        <end position="51"/>
    </location>
</feature>
<comment type="caution">
    <text evidence="3">The sequence shown here is derived from an EMBL/GenBank/DDBJ whole genome shotgun (WGS) entry which is preliminary data.</text>
</comment>
<evidence type="ECO:0000313" key="3">
    <source>
        <dbReference type="EMBL" id="POM74881.1"/>
    </source>
</evidence>
<dbReference type="InterPro" id="IPR006600">
    <property type="entry name" value="HTH_CenpB_DNA-bd_dom"/>
</dbReference>
<organism evidence="3 4">
    <name type="scientific">Phytophthora palmivora</name>
    <dbReference type="NCBI Taxonomy" id="4796"/>
    <lineage>
        <taxon>Eukaryota</taxon>
        <taxon>Sar</taxon>
        <taxon>Stramenopiles</taxon>
        <taxon>Oomycota</taxon>
        <taxon>Peronosporomycetes</taxon>
        <taxon>Peronosporales</taxon>
        <taxon>Peronosporaceae</taxon>
        <taxon>Phytophthora</taxon>
    </lineage>
</organism>
<dbReference type="GO" id="GO:0003677">
    <property type="term" value="F:DNA binding"/>
    <property type="evidence" value="ECO:0007669"/>
    <property type="project" value="UniProtKB-KW"/>
</dbReference>
<dbReference type="OrthoDB" id="90640at2759"/>